<keyword evidence="3 7" id="KW-1133">Transmembrane helix</keyword>
<comment type="subcellular location">
    <subcellularLocation>
        <location evidence="1">Membrane</location>
        <topology evidence="1">Multi-pass membrane protein</topology>
    </subcellularLocation>
</comment>
<dbReference type="Pfam" id="PF20684">
    <property type="entry name" value="Fung_rhodopsin"/>
    <property type="match status" value="1"/>
</dbReference>
<organism evidence="9 10">
    <name type="scientific">Orbilia oligospora</name>
    <name type="common">Nematode-trapping fungus</name>
    <name type="synonym">Arthrobotrys oligospora</name>
    <dbReference type="NCBI Taxonomy" id="2813651"/>
    <lineage>
        <taxon>Eukaryota</taxon>
        <taxon>Fungi</taxon>
        <taxon>Dikarya</taxon>
        <taxon>Ascomycota</taxon>
        <taxon>Pezizomycotina</taxon>
        <taxon>Orbiliomycetes</taxon>
        <taxon>Orbiliales</taxon>
        <taxon>Orbiliaceae</taxon>
        <taxon>Orbilia</taxon>
    </lineage>
</organism>
<evidence type="ECO:0000313" key="9">
    <source>
        <dbReference type="EMBL" id="KAF3142143.1"/>
    </source>
</evidence>
<feature type="compositionally biased region" description="Polar residues" evidence="6">
    <location>
        <begin position="316"/>
        <end position="325"/>
    </location>
</feature>
<feature type="transmembrane region" description="Helical" evidence="7">
    <location>
        <begin position="42"/>
        <end position="68"/>
    </location>
</feature>
<feature type="region of interest" description="Disordered" evidence="6">
    <location>
        <begin position="316"/>
        <end position="355"/>
    </location>
</feature>
<feature type="transmembrane region" description="Helical" evidence="7">
    <location>
        <begin position="242"/>
        <end position="260"/>
    </location>
</feature>
<evidence type="ECO:0000256" key="3">
    <source>
        <dbReference type="ARBA" id="ARBA00022989"/>
    </source>
</evidence>
<reference evidence="9 10" key="1">
    <citation type="submission" date="2019-06" db="EMBL/GenBank/DDBJ databases">
        <authorList>
            <person name="Palmer J.M."/>
        </authorList>
    </citation>
    <scope>NUCLEOTIDE SEQUENCE [LARGE SCALE GENOMIC DNA]</scope>
    <source>
        <strain evidence="9 10">TWF703</strain>
    </source>
</reference>
<dbReference type="InterPro" id="IPR052337">
    <property type="entry name" value="SAT4-like"/>
</dbReference>
<evidence type="ECO:0000256" key="5">
    <source>
        <dbReference type="ARBA" id="ARBA00038359"/>
    </source>
</evidence>
<dbReference type="PANTHER" id="PTHR33048">
    <property type="entry name" value="PTH11-LIKE INTEGRAL MEMBRANE PROTEIN (AFU_ORTHOLOGUE AFUA_5G11245)"/>
    <property type="match status" value="1"/>
</dbReference>
<evidence type="ECO:0000313" key="10">
    <source>
        <dbReference type="Proteomes" id="UP000480548"/>
    </source>
</evidence>
<dbReference type="PANTHER" id="PTHR33048:SF129">
    <property type="entry name" value="INTEGRAL MEMBRANE PROTEIN-RELATED"/>
    <property type="match status" value="1"/>
</dbReference>
<comment type="caution">
    <text evidence="9">The sequence shown here is derived from an EMBL/GenBank/DDBJ whole genome shotgun (WGS) entry which is preliminary data.</text>
</comment>
<feature type="region of interest" description="Disordered" evidence="6">
    <location>
        <begin position="367"/>
        <end position="390"/>
    </location>
</feature>
<evidence type="ECO:0000259" key="8">
    <source>
        <dbReference type="Pfam" id="PF20684"/>
    </source>
</evidence>
<protein>
    <recommendedName>
        <fullName evidence="8">Rhodopsin domain-containing protein</fullName>
    </recommendedName>
</protein>
<dbReference type="InterPro" id="IPR049326">
    <property type="entry name" value="Rhodopsin_dom_fungi"/>
</dbReference>
<evidence type="ECO:0000256" key="6">
    <source>
        <dbReference type="SAM" id="MobiDB-lite"/>
    </source>
</evidence>
<dbReference type="EMBL" id="WIQZ01000012">
    <property type="protein sequence ID" value="KAF3142143.1"/>
    <property type="molecule type" value="Genomic_DNA"/>
</dbReference>
<feature type="transmembrane region" description="Helical" evidence="7">
    <location>
        <begin position="207"/>
        <end position="230"/>
    </location>
</feature>
<evidence type="ECO:0000256" key="2">
    <source>
        <dbReference type="ARBA" id="ARBA00022692"/>
    </source>
</evidence>
<dbReference type="GO" id="GO:0016020">
    <property type="term" value="C:membrane"/>
    <property type="evidence" value="ECO:0007669"/>
    <property type="project" value="UniProtKB-SubCell"/>
</dbReference>
<gene>
    <name evidence="9" type="ORF">TWF703_001366</name>
</gene>
<feature type="compositionally biased region" description="Polar residues" evidence="6">
    <location>
        <begin position="369"/>
        <end position="390"/>
    </location>
</feature>
<feature type="transmembrane region" description="Helical" evidence="7">
    <location>
        <begin position="6"/>
        <end position="30"/>
    </location>
</feature>
<evidence type="ECO:0000256" key="4">
    <source>
        <dbReference type="ARBA" id="ARBA00023136"/>
    </source>
</evidence>
<evidence type="ECO:0000256" key="7">
    <source>
        <dbReference type="SAM" id="Phobius"/>
    </source>
</evidence>
<feature type="transmembrane region" description="Helical" evidence="7">
    <location>
        <begin position="154"/>
        <end position="176"/>
    </location>
</feature>
<accession>A0A7C8P1R4</accession>
<keyword evidence="4 7" id="KW-0472">Membrane</keyword>
<dbReference type="AlphaFoldDB" id="A0A7C8P1R4"/>
<comment type="similarity">
    <text evidence="5">Belongs to the SAT4 family.</text>
</comment>
<proteinExistence type="inferred from homology"/>
<feature type="domain" description="Rhodopsin" evidence="8">
    <location>
        <begin position="26"/>
        <end position="306"/>
    </location>
</feature>
<sequence>MPKADVMPLTVCTSIFTAIGTIFVLLRIYVRARLRDVFGIDDWLLFISMLWGLSGYITEMIAACRYFTRIHLSSKALGTEVRWEVAMSFNTVKLYRSKVVLSLGICGYRSDISLKPQLAQVGICLYSLANMFSRMAILCTYLRFTPREQKIMRGILLAALVMTGTLGVGTVLLATVSCYPPHLIMYNRDFMDKIHRKELVCLAPRQVFYWMGIGNVVNDAVTFMMPFLLLRKLKSKKMRQELYFLFGFGLLVIIISIIRIPIVSVLKKQGNFSARNLVKVWIFTQLESNSILVVASIPTLKPLYRKLRGLPSGMTVASKSASGAHSGQRPYESEDRIEMSPRSPYNRKISYPDPDESILRDTIYLPSPAQESTPSEGNWTNSGTSCRVLC</sequence>
<keyword evidence="2 7" id="KW-0812">Transmembrane</keyword>
<name>A0A7C8P1R4_ORBOL</name>
<dbReference type="Proteomes" id="UP000480548">
    <property type="component" value="Unassembled WGS sequence"/>
</dbReference>
<evidence type="ECO:0000256" key="1">
    <source>
        <dbReference type="ARBA" id="ARBA00004141"/>
    </source>
</evidence>